<feature type="compositionally biased region" description="Polar residues" evidence="3">
    <location>
        <begin position="489"/>
        <end position="505"/>
    </location>
</feature>
<dbReference type="PROSITE" id="PS50003">
    <property type="entry name" value="PH_DOMAIN"/>
    <property type="match status" value="1"/>
</dbReference>
<feature type="compositionally biased region" description="Low complexity" evidence="3">
    <location>
        <begin position="552"/>
        <end position="562"/>
    </location>
</feature>
<evidence type="ECO:0000259" key="4">
    <source>
        <dbReference type="PROSITE" id="PS50003"/>
    </source>
</evidence>
<accession>A0A0J9XH66</accession>
<feature type="compositionally biased region" description="Low complexity" evidence="3">
    <location>
        <begin position="528"/>
        <end position="540"/>
    </location>
</feature>
<dbReference type="OrthoDB" id="2123378at2759"/>
<dbReference type="InterPro" id="IPR001849">
    <property type="entry name" value="PH_domain"/>
</dbReference>
<evidence type="ECO:0000313" key="5">
    <source>
        <dbReference type="EMBL" id="CDO56240.1"/>
    </source>
</evidence>
<organism evidence="5 6">
    <name type="scientific">Geotrichum candidum</name>
    <name type="common">Oospora lactis</name>
    <name type="synonym">Dipodascus geotrichum</name>
    <dbReference type="NCBI Taxonomy" id="1173061"/>
    <lineage>
        <taxon>Eukaryota</taxon>
        <taxon>Fungi</taxon>
        <taxon>Dikarya</taxon>
        <taxon>Ascomycota</taxon>
        <taxon>Saccharomycotina</taxon>
        <taxon>Dipodascomycetes</taxon>
        <taxon>Dipodascales</taxon>
        <taxon>Dipodascaceae</taxon>
        <taxon>Geotrichum</taxon>
    </lineage>
</organism>
<dbReference type="PANTHER" id="PTHR36100:SF1">
    <property type="entry name" value="BUD SITE SELECTION PROTEIN 4"/>
    <property type="match status" value="1"/>
</dbReference>
<dbReference type="SMART" id="SM00233">
    <property type="entry name" value="PH"/>
    <property type="match status" value="1"/>
</dbReference>
<dbReference type="AlphaFoldDB" id="A0A0J9XH66"/>
<comment type="caution">
    <text evidence="5">The sequence shown here is derived from an EMBL/GenBank/DDBJ whole genome shotgun (WGS) entry which is preliminary data.</text>
</comment>
<dbReference type="SUPFAM" id="SSF50729">
    <property type="entry name" value="PH domain-like"/>
    <property type="match status" value="1"/>
</dbReference>
<dbReference type="Gene3D" id="2.30.29.30">
    <property type="entry name" value="Pleckstrin-homology domain (PH domain)/Phosphotyrosine-binding domain (PTB)"/>
    <property type="match status" value="1"/>
</dbReference>
<feature type="region of interest" description="Disordered" evidence="3">
    <location>
        <begin position="486"/>
        <end position="566"/>
    </location>
</feature>
<dbReference type="InterPro" id="IPR011993">
    <property type="entry name" value="PH-like_dom_sf"/>
</dbReference>
<dbReference type="EMBL" id="CCBN010000014">
    <property type="protein sequence ID" value="CDO56240.1"/>
    <property type="molecule type" value="Genomic_DNA"/>
</dbReference>
<reference evidence="5" key="1">
    <citation type="submission" date="2014-03" db="EMBL/GenBank/DDBJ databases">
        <authorList>
            <person name="Casaregola S."/>
        </authorList>
    </citation>
    <scope>NUCLEOTIDE SEQUENCE [LARGE SCALE GENOMIC DNA]</scope>
    <source>
        <strain evidence="5">CLIB 918</strain>
    </source>
</reference>
<dbReference type="Pfam" id="PF00169">
    <property type="entry name" value="PH"/>
    <property type="match status" value="1"/>
</dbReference>
<dbReference type="Proteomes" id="UP000242525">
    <property type="component" value="Unassembled WGS sequence"/>
</dbReference>
<feature type="compositionally biased region" description="Low complexity" evidence="3">
    <location>
        <begin position="13"/>
        <end position="30"/>
    </location>
</feature>
<sequence length="833" mass="90766">MMFPNTKLNSKAPSFPTTSPSNSSVSRSALSGTLSSSPPLFLSKIDLLAQMAEFQTTGTSPNYTTNSSTSSDYFHQNNFLTNNFSSRTLDTTSTTTKQSLMSSSFSSIDNIGKTKSERASFSSSIETLNNHCFCSSADSNEALYKLDLEIGTGDFSLPDFSESPLLQPASVDHDSPVPVVGCVNAGWCLDSNTSSSANRVILPPPTILVPSATSTTESSPVQEYTEQSIFSSPGLLPQIAISSSPIFLPDEKQLQARAEEIKRLEQAKIEAESTALAFNQTVKEIMSNNDNADYRKKSPVISLRSFDSNNHLDSIPLPILNAICFSPRSAVIVSSEDEDVGFSDMDSIFSADVMESPAHTLYSQPEHSKLQNEASDELNEEEDFEQGRLFIRVESISGLTLPIPSNSQSPRIIMSLNNCKQSVSIDPIPIKSTDIAIGQEFELVVGKQDFDITLEFRAEMRDAPIPKATAVADPTTNALDTYKQHARAPSTTLSPALPVGQSSPKKQSRLRTMFKSTSMASLNSSTGSPHSPKRTPSTSSKSHHSSHKRKVNPATTPITVIPNNPPRIRKLWDGLTGPSGEFAQTVITYDAASFQNPLHEAFGRPASVVLPLMNEWAYNDPYPTVQTRMPVEAFAMGRLQVTLMFVPGSENVSDQYYPDSIADAVTQYTGHMEQAQSSGLINGKKISGYLTQEGGSCRYWRRRWFELHGTTLVGHTDDTKKVRTIIDLTTSTLLAGSLTQDDDYDEYLFNKDKLFRLGVVTTKDTLAKSDGDEKEIIQFMADTPAQRDMWVRALGAAISHSQALASSWVGTVVEATAKTATTTRATTAIAASK</sequence>
<feature type="region of interest" description="Disordered" evidence="3">
    <location>
        <begin position="1"/>
        <end position="30"/>
    </location>
</feature>
<evidence type="ECO:0000313" key="6">
    <source>
        <dbReference type="Proteomes" id="UP000242525"/>
    </source>
</evidence>
<evidence type="ECO:0000256" key="1">
    <source>
        <dbReference type="ARBA" id="ARBA00022618"/>
    </source>
</evidence>
<dbReference type="InterPro" id="IPR052007">
    <property type="entry name" value="Bud4"/>
</dbReference>
<feature type="compositionally biased region" description="Basic residues" evidence="3">
    <location>
        <begin position="541"/>
        <end position="551"/>
    </location>
</feature>
<keyword evidence="2" id="KW-0131">Cell cycle</keyword>
<evidence type="ECO:0000256" key="2">
    <source>
        <dbReference type="ARBA" id="ARBA00023306"/>
    </source>
</evidence>
<feature type="compositionally biased region" description="Polar residues" evidence="3">
    <location>
        <begin position="514"/>
        <end position="527"/>
    </location>
</feature>
<protein>
    <recommendedName>
        <fullName evidence="4">PH domain-containing protein</fullName>
    </recommendedName>
</protein>
<proteinExistence type="predicted"/>
<feature type="compositionally biased region" description="Polar residues" evidence="3">
    <location>
        <begin position="1"/>
        <end position="12"/>
    </location>
</feature>
<feature type="domain" description="PH" evidence="4">
    <location>
        <begin position="683"/>
        <end position="799"/>
    </location>
</feature>
<evidence type="ECO:0000256" key="3">
    <source>
        <dbReference type="SAM" id="MobiDB-lite"/>
    </source>
</evidence>
<keyword evidence="6" id="KW-1185">Reference proteome</keyword>
<dbReference type="GO" id="GO:0005525">
    <property type="term" value="F:GTP binding"/>
    <property type="evidence" value="ECO:0007669"/>
    <property type="project" value="TreeGrafter"/>
</dbReference>
<dbReference type="PANTHER" id="PTHR36100">
    <property type="entry name" value="BUD SITE SELECTION PROTEIN 4"/>
    <property type="match status" value="1"/>
</dbReference>
<gene>
    <name evidence="5" type="ORF">BN980_GECA14s01561g</name>
</gene>
<name>A0A0J9XH66_GEOCN</name>
<dbReference type="STRING" id="1173061.A0A0J9XH66"/>
<keyword evidence="1" id="KW-0132">Cell division</keyword>
<dbReference type="GO" id="GO:0051301">
    <property type="term" value="P:cell division"/>
    <property type="evidence" value="ECO:0007669"/>
    <property type="project" value="UniProtKB-KW"/>
</dbReference>